<evidence type="ECO:0000256" key="5">
    <source>
        <dbReference type="SAM" id="MobiDB-lite"/>
    </source>
</evidence>
<dbReference type="GeneID" id="19317034"/>
<dbReference type="eggNOG" id="KOG1620">
    <property type="taxonomic scope" value="Eukaryota"/>
</dbReference>
<dbReference type="SUPFAM" id="SSF56104">
    <property type="entry name" value="SAICAR synthase-like"/>
    <property type="match status" value="1"/>
</dbReference>
<evidence type="ECO:0000313" key="6">
    <source>
        <dbReference type="EMBL" id="EPQ29702.1"/>
    </source>
</evidence>
<dbReference type="RefSeq" id="XP_007878625.1">
    <property type="nucleotide sequence ID" value="XM_007880434.1"/>
</dbReference>
<dbReference type="Proteomes" id="UP000053664">
    <property type="component" value="Unassembled WGS sequence"/>
</dbReference>
<dbReference type="PANTHER" id="PTHR12400:SF108">
    <property type="entry name" value="KINASE"/>
    <property type="match status" value="1"/>
</dbReference>
<proteinExistence type="inferred from homology"/>
<dbReference type="OrthoDB" id="338650at2759"/>
<evidence type="ECO:0000256" key="3">
    <source>
        <dbReference type="ARBA" id="ARBA00022777"/>
    </source>
</evidence>
<reference evidence="6 7" key="1">
    <citation type="journal article" date="2013" name="Plant Cell">
        <title>The transition from a phytopathogenic smut ancestor to an anamorphic biocontrol agent deciphered by comparative whole-genome analysis.</title>
        <authorList>
            <person name="Lefebvre F."/>
            <person name="Joly D.L."/>
            <person name="Labbe C."/>
            <person name="Teichmann B."/>
            <person name="Linning R."/>
            <person name="Belzile F."/>
            <person name="Bakkeren G."/>
            <person name="Belanger R.R."/>
        </authorList>
    </citation>
    <scope>NUCLEOTIDE SEQUENCE [LARGE SCALE GENOMIC DNA]</scope>
    <source>
        <strain evidence="6 7">PF-1</strain>
    </source>
</reference>
<evidence type="ECO:0000256" key="1">
    <source>
        <dbReference type="ARBA" id="ARBA00007374"/>
    </source>
</evidence>
<dbReference type="GO" id="GO:0000824">
    <property type="term" value="F:inositol-1,4,5,6-tetrakisphosphate 3-kinase activity"/>
    <property type="evidence" value="ECO:0007669"/>
    <property type="project" value="TreeGrafter"/>
</dbReference>
<feature type="region of interest" description="Disordered" evidence="5">
    <location>
        <begin position="92"/>
        <end position="116"/>
    </location>
</feature>
<dbReference type="GO" id="GO:0005634">
    <property type="term" value="C:nucleus"/>
    <property type="evidence" value="ECO:0007669"/>
    <property type="project" value="TreeGrafter"/>
</dbReference>
<accession>A0A061H9X8</accession>
<dbReference type="EC" id="2.7.-.-" evidence="4"/>
<evidence type="ECO:0000256" key="2">
    <source>
        <dbReference type="ARBA" id="ARBA00022679"/>
    </source>
</evidence>
<dbReference type="Pfam" id="PF03770">
    <property type="entry name" value="IPK"/>
    <property type="match status" value="2"/>
</dbReference>
<dbReference type="AlphaFoldDB" id="A0A061H9X8"/>
<dbReference type="EMBL" id="KE361630">
    <property type="protein sequence ID" value="EPQ29702.1"/>
    <property type="molecule type" value="Genomic_DNA"/>
</dbReference>
<dbReference type="PANTHER" id="PTHR12400">
    <property type="entry name" value="INOSITOL POLYPHOSPHATE KINASE"/>
    <property type="match status" value="1"/>
</dbReference>
<gene>
    <name evidence="6" type="ORF">PFL1_02922</name>
</gene>
<dbReference type="HOGENOM" id="CLU_042569_3_1_1"/>
<evidence type="ECO:0000313" key="7">
    <source>
        <dbReference type="Proteomes" id="UP000053664"/>
    </source>
</evidence>
<dbReference type="GO" id="GO:0008440">
    <property type="term" value="F:inositol-1,4,5-trisphosphate 3-kinase activity"/>
    <property type="evidence" value="ECO:0007669"/>
    <property type="project" value="TreeGrafter"/>
</dbReference>
<protein>
    <recommendedName>
        <fullName evidence="4">Kinase</fullName>
        <ecNumber evidence="4">2.7.-.-</ecNumber>
    </recommendedName>
</protein>
<dbReference type="GO" id="GO:0046854">
    <property type="term" value="P:phosphatidylinositol phosphate biosynthetic process"/>
    <property type="evidence" value="ECO:0007669"/>
    <property type="project" value="TreeGrafter"/>
</dbReference>
<keyword evidence="3 4" id="KW-0418">Kinase</keyword>
<name>A0A061H9X8_9BASI</name>
<comment type="similarity">
    <text evidence="1 4">Belongs to the inositol phosphokinase (IPK) family.</text>
</comment>
<organism evidence="6 7">
    <name type="scientific">Pseudozyma flocculosa PF-1</name>
    <dbReference type="NCBI Taxonomy" id="1277687"/>
    <lineage>
        <taxon>Eukaryota</taxon>
        <taxon>Fungi</taxon>
        <taxon>Dikarya</taxon>
        <taxon>Basidiomycota</taxon>
        <taxon>Ustilaginomycotina</taxon>
        <taxon>Ustilaginomycetes</taxon>
        <taxon>Ustilaginales</taxon>
        <taxon>Ustilaginaceae</taxon>
        <taxon>Pseudozyma</taxon>
    </lineage>
</organism>
<sequence length="375" mass="40446">MTAALAASVGVDASQLKLAPLSNQVAGHPAGVQSLEDGKLVVKECLAQELDFYHAVDRAASESAGSPSKQEHLLTRLSHFMPEFHGSWHDYLAAHHDGPPGANRDAAAEQRRPPSPSRIVLENLTCSYDKANVCDIKLGTQLYDDDASDEKRQRMQLASQNTTSGMCGLRLTGWQVWDNQTSTYHTVPKTFGKTVQAPDLILGARMLLASPKAGDAQRAESILAGSSRVRVLPPPPADGDAIDAALVKDESGLYLPELPPAAMRTLIEQSILPALEQLVDIFSQLEIRMRGGSLLLVYEGSAEGLEQGLGPQPRTISTGRLPQRDGAKRLVDLRVIDFAHATLVEGQGPDEGVLLGIRTTLQLFRSVLEDLDGTR</sequence>
<dbReference type="GO" id="GO:0005737">
    <property type="term" value="C:cytoplasm"/>
    <property type="evidence" value="ECO:0007669"/>
    <property type="project" value="TreeGrafter"/>
</dbReference>
<dbReference type="InterPro" id="IPR038286">
    <property type="entry name" value="IPK_sf"/>
</dbReference>
<dbReference type="KEGG" id="pfp:PFL1_02922"/>
<dbReference type="Gene3D" id="3.30.470.160">
    <property type="entry name" value="Inositol polyphosphate kinase"/>
    <property type="match status" value="1"/>
</dbReference>
<evidence type="ECO:0000256" key="4">
    <source>
        <dbReference type="RuleBase" id="RU363090"/>
    </source>
</evidence>
<dbReference type="GO" id="GO:0032958">
    <property type="term" value="P:inositol phosphate biosynthetic process"/>
    <property type="evidence" value="ECO:0007669"/>
    <property type="project" value="InterPro"/>
</dbReference>
<keyword evidence="2 4" id="KW-0808">Transferase</keyword>
<dbReference type="InterPro" id="IPR005522">
    <property type="entry name" value="IPK"/>
</dbReference>